<dbReference type="EMBL" id="JACHML010000001">
    <property type="protein sequence ID" value="MBB6391065.1"/>
    <property type="molecule type" value="Genomic_DNA"/>
</dbReference>
<protein>
    <submittedName>
        <fullName evidence="1">Glycosyltransferase involved in cell wall biosynthesis</fullName>
    </submittedName>
</protein>
<evidence type="ECO:0000313" key="1">
    <source>
        <dbReference type="EMBL" id="MBB6391065.1"/>
    </source>
</evidence>
<comment type="caution">
    <text evidence="1">The sequence shown here is derived from an EMBL/GenBank/DDBJ whole genome shotgun (WGS) entry which is preliminary data.</text>
</comment>
<name>A0A7X0KUD9_9MICO</name>
<dbReference type="RefSeq" id="WP_184750243.1">
    <property type="nucleotide sequence ID" value="NZ_BAAAJR010000010.1"/>
</dbReference>
<dbReference type="GO" id="GO:0016740">
    <property type="term" value="F:transferase activity"/>
    <property type="evidence" value="ECO:0007669"/>
    <property type="project" value="UniProtKB-KW"/>
</dbReference>
<keyword evidence="2" id="KW-1185">Reference proteome</keyword>
<dbReference type="SUPFAM" id="SSF53756">
    <property type="entry name" value="UDP-Glycosyltransferase/glycogen phosphorylase"/>
    <property type="match status" value="1"/>
</dbReference>
<reference evidence="1 2" key="1">
    <citation type="submission" date="2020-08" db="EMBL/GenBank/DDBJ databases">
        <title>Sequencing the genomes of 1000 actinobacteria strains.</title>
        <authorList>
            <person name="Klenk H.-P."/>
        </authorList>
    </citation>
    <scope>NUCLEOTIDE SEQUENCE [LARGE SCALE GENOMIC DNA]</scope>
    <source>
        <strain evidence="1 2">DSM 12511</strain>
    </source>
</reference>
<sequence length="408" mass="44686">MTARVVIGHPVLNDNVRHTALALAEAGILDRFHTGLDTTRAQNLRLGPLSSELRRRTLPESVHRRTRAHPFGEVARLAALRLPRKINPFDPHLGPLSIQARSQAIDRVLAREVRRPEITTVYAYEDSAADAFAAARSQGVRTLYDLPIGYWRTGRAIFAEEAERRPEWRGTLTGLRDPEWKLERKDRELAGADELIVASSFTARTLADYPGQVGSVSVIPYGTPARAQEELVAGEGAIRVLFVGGLSQRKGIADLFDAIPLVDASVELTVVGRRVGECAPRDRMLDRVTWHESLPHARILELIAAHDVLVLPSLFEGFGLVLTEALSQGTPIIATDHTAAPDLLAGVEDAGWIVPIRSPEAIGARITDLNDPAFRAHSREQALSAAALRSWEAYRRQIVAVVEGGDEG</sequence>
<organism evidence="1 2">
    <name type="scientific">Microbacterium thalassium</name>
    <dbReference type="NCBI Taxonomy" id="362649"/>
    <lineage>
        <taxon>Bacteria</taxon>
        <taxon>Bacillati</taxon>
        <taxon>Actinomycetota</taxon>
        <taxon>Actinomycetes</taxon>
        <taxon>Micrococcales</taxon>
        <taxon>Microbacteriaceae</taxon>
        <taxon>Microbacterium</taxon>
    </lineage>
</organism>
<accession>A0A7X0KUD9</accession>
<evidence type="ECO:0000313" key="2">
    <source>
        <dbReference type="Proteomes" id="UP000537775"/>
    </source>
</evidence>
<dbReference type="Proteomes" id="UP000537775">
    <property type="component" value="Unassembled WGS sequence"/>
</dbReference>
<keyword evidence="1" id="KW-0808">Transferase</keyword>
<dbReference type="CDD" id="cd03801">
    <property type="entry name" value="GT4_PimA-like"/>
    <property type="match status" value="1"/>
</dbReference>
<dbReference type="AlphaFoldDB" id="A0A7X0KUD9"/>
<dbReference type="PANTHER" id="PTHR12526">
    <property type="entry name" value="GLYCOSYLTRANSFERASE"/>
    <property type="match status" value="1"/>
</dbReference>
<dbReference type="Pfam" id="PF13692">
    <property type="entry name" value="Glyco_trans_1_4"/>
    <property type="match status" value="1"/>
</dbReference>
<gene>
    <name evidence="1" type="ORF">HD594_001378</name>
</gene>
<dbReference type="Gene3D" id="3.40.50.2000">
    <property type="entry name" value="Glycogen Phosphorylase B"/>
    <property type="match status" value="2"/>
</dbReference>
<proteinExistence type="predicted"/>